<evidence type="ECO:0000256" key="3">
    <source>
        <dbReference type="ARBA" id="ARBA00022691"/>
    </source>
</evidence>
<dbReference type="SFLD" id="SFLDG01386">
    <property type="entry name" value="main_SPASM_domain-containing"/>
    <property type="match status" value="1"/>
</dbReference>
<comment type="similarity">
    <text evidence="7">Belongs to the radical SAM superfamily. Anaerobic sulfatase-maturating enzyme family.</text>
</comment>
<dbReference type="PANTHER" id="PTHR43273:SF3">
    <property type="entry name" value="ANAEROBIC SULFATASE-MATURATING ENZYME HOMOLOG ASLB-RELATED"/>
    <property type="match status" value="1"/>
</dbReference>
<evidence type="ECO:0000256" key="2">
    <source>
        <dbReference type="ARBA" id="ARBA00022485"/>
    </source>
</evidence>
<evidence type="ECO:0000313" key="10">
    <source>
        <dbReference type="Proteomes" id="UP001186452"/>
    </source>
</evidence>
<dbReference type="InterPro" id="IPR058240">
    <property type="entry name" value="rSAM_sf"/>
</dbReference>
<evidence type="ECO:0000256" key="6">
    <source>
        <dbReference type="ARBA" id="ARBA00023014"/>
    </source>
</evidence>
<keyword evidence="6" id="KW-0411">Iron-sulfur</keyword>
<feature type="domain" description="Radical SAM core" evidence="8">
    <location>
        <begin position="1"/>
        <end position="233"/>
    </location>
</feature>
<dbReference type="PROSITE" id="PS51918">
    <property type="entry name" value="RADICAL_SAM"/>
    <property type="match status" value="1"/>
</dbReference>
<proteinExistence type="inferred from homology"/>
<dbReference type="InterPro" id="IPR023867">
    <property type="entry name" value="Sulphatase_maturase_rSAM"/>
</dbReference>
<dbReference type="CDD" id="cd21120">
    <property type="entry name" value="SPASM_anSME"/>
    <property type="match status" value="1"/>
</dbReference>
<dbReference type="Gene3D" id="3.20.20.70">
    <property type="entry name" value="Aldolase class I"/>
    <property type="match status" value="1"/>
</dbReference>
<dbReference type="EMBL" id="JAWJZI010000014">
    <property type="protein sequence ID" value="MDV5171585.1"/>
    <property type="molecule type" value="Genomic_DNA"/>
</dbReference>
<name>A0ABU3ZNA5_9GAMM</name>
<dbReference type="Proteomes" id="UP001186452">
    <property type="component" value="Unassembled WGS sequence"/>
</dbReference>
<evidence type="ECO:0000256" key="1">
    <source>
        <dbReference type="ARBA" id="ARBA00001966"/>
    </source>
</evidence>
<keyword evidence="2" id="KW-0004">4Fe-4S</keyword>
<dbReference type="CDD" id="cd01335">
    <property type="entry name" value="Radical_SAM"/>
    <property type="match status" value="1"/>
</dbReference>
<keyword evidence="4" id="KW-0479">Metal-binding</keyword>
<sequence length="393" mass="45258">MNYKMANFELLAKPTGSICNINCDYCFYLEKEHLYPERKNNWKMNYDVLISYVKSYINSHPGDTVNFIWQGGEPTLAGIDFFERAVELQHKYANGKKISNSLQTNGLSLSLKWANFLRKNNFLVGISIDGNEQHHDHYRKNRSGKGTYQQVIKSIDLLNEFDVEFNTLTVVSDYNVKEPLEVYESLKAIGSRYMQFIPLVERIAQKPDKDGLYLIKPDFSGQCEVTNWSVQPKSYGLFLNAIFDSWAKNDIGQYFVMNFEQTMNQLIGGEGSCVFSKNCGANLAIESNGDIYSCDHYVYPENKLGNVMNDSLFDMVVGEEQQKFSSSKRYNISPDCSKCAFLKVCNGGCPKHRFMNSTNGIPNKNYLCDGFYKYFYHVVPRMKYILNKMYNIN</sequence>
<dbReference type="NCBIfam" id="TIGR03942">
    <property type="entry name" value="sulfatase_rSAM"/>
    <property type="match status" value="1"/>
</dbReference>
<protein>
    <submittedName>
        <fullName evidence="9">Anaerobic sulfatase maturase</fullName>
    </submittedName>
</protein>
<dbReference type="InterPro" id="IPR023885">
    <property type="entry name" value="4Fe4S-binding_SPASM_dom"/>
</dbReference>
<accession>A0ABU3ZNA5</accession>
<dbReference type="SFLD" id="SFLDG01067">
    <property type="entry name" value="SPASM/twitch_domain_containing"/>
    <property type="match status" value="1"/>
</dbReference>
<gene>
    <name evidence="9" type="ORF">R2X38_21540</name>
</gene>
<dbReference type="SFLD" id="SFLDG01384">
    <property type="entry name" value="thioether_bond_formation_requi"/>
    <property type="match status" value="1"/>
</dbReference>
<dbReference type="Pfam" id="PF04055">
    <property type="entry name" value="Radical_SAM"/>
    <property type="match status" value="1"/>
</dbReference>
<dbReference type="RefSeq" id="WP_317524406.1">
    <property type="nucleotide sequence ID" value="NZ_JAWJZI010000014.1"/>
</dbReference>
<dbReference type="SUPFAM" id="SSF102114">
    <property type="entry name" value="Radical SAM enzymes"/>
    <property type="match status" value="1"/>
</dbReference>
<organism evidence="9 10">
    <name type="scientific">Photobacterium rosenbergii</name>
    <dbReference type="NCBI Taxonomy" id="294936"/>
    <lineage>
        <taxon>Bacteria</taxon>
        <taxon>Pseudomonadati</taxon>
        <taxon>Pseudomonadota</taxon>
        <taxon>Gammaproteobacteria</taxon>
        <taxon>Vibrionales</taxon>
        <taxon>Vibrionaceae</taxon>
        <taxon>Photobacterium</taxon>
    </lineage>
</organism>
<evidence type="ECO:0000256" key="7">
    <source>
        <dbReference type="ARBA" id="ARBA00023601"/>
    </source>
</evidence>
<keyword evidence="3" id="KW-0949">S-adenosyl-L-methionine</keyword>
<dbReference type="InterPro" id="IPR034491">
    <property type="entry name" value="Anaerob_Ser_sulfatase-maturase"/>
</dbReference>
<comment type="cofactor">
    <cofactor evidence="1">
        <name>[4Fe-4S] cluster</name>
        <dbReference type="ChEBI" id="CHEBI:49883"/>
    </cofactor>
</comment>
<dbReference type="SFLD" id="SFLDF00285">
    <property type="entry name" value="anaerobic_Ser-type_sulfatase-m"/>
    <property type="match status" value="1"/>
</dbReference>
<evidence type="ECO:0000313" key="9">
    <source>
        <dbReference type="EMBL" id="MDV5171585.1"/>
    </source>
</evidence>
<evidence type="ECO:0000256" key="5">
    <source>
        <dbReference type="ARBA" id="ARBA00023004"/>
    </source>
</evidence>
<dbReference type="NCBIfam" id="TIGR04085">
    <property type="entry name" value="rSAM_more_4Fe4S"/>
    <property type="match status" value="1"/>
</dbReference>
<keyword evidence="5" id="KW-0408">Iron</keyword>
<keyword evidence="10" id="KW-1185">Reference proteome</keyword>
<comment type="caution">
    <text evidence="9">The sequence shown here is derived from an EMBL/GenBank/DDBJ whole genome shotgun (WGS) entry which is preliminary data.</text>
</comment>
<dbReference type="InterPro" id="IPR007197">
    <property type="entry name" value="rSAM"/>
</dbReference>
<dbReference type="PANTHER" id="PTHR43273">
    <property type="entry name" value="ANAEROBIC SULFATASE-MATURATING ENZYME HOMOLOG ASLB-RELATED"/>
    <property type="match status" value="1"/>
</dbReference>
<reference evidence="9 10" key="1">
    <citation type="submission" date="2023-10" db="EMBL/GenBank/DDBJ databases">
        <title>Marine bacteria isolated from horseshoe crab.</title>
        <authorList>
            <person name="Cheng T.H."/>
        </authorList>
    </citation>
    <scope>NUCLEOTIDE SEQUENCE [LARGE SCALE GENOMIC DNA]</scope>
    <source>
        <strain evidence="9 10">HSC6</strain>
    </source>
</reference>
<dbReference type="InterPro" id="IPR047207">
    <property type="entry name" value="SPASM_anSME"/>
</dbReference>
<evidence type="ECO:0000259" key="8">
    <source>
        <dbReference type="PROSITE" id="PS51918"/>
    </source>
</evidence>
<dbReference type="Pfam" id="PF13186">
    <property type="entry name" value="SPASM"/>
    <property type="match status" value="1"/>
</dbReference>
<evidence type="ECO:0000256" key="4">
    <source>
        <dbReference type="ARBA" id="ARBA00022723"/>
    </source>
</evidence>
<dbReference type="InterPro" id="IPR013785">
    <property type="entry name" value="Aldolase_TIM"/>
</dbReference>
<dbReference type="SFLD" id="SFLDG01072">
    <property type="entry name" value="dehydrogenase_like"/>
    <property type="match status" value="1"/>
</dbReference>
<dbReference type="SFLD" id="SFLDS00029">
    <property type="entry name" value="Radical_SAM"/>
    <property type="match status" value="1"/>
</dbReference>